<gene>
    <name evidence="2" type="ORF">EIY87_19285</name>
</gene>
<dbReference type="NCBIfam" id="TIGR01509">
    <property type="entry name" value="HAD-SF-IA-v3"/>
    <property type="match status" value="1"/>
</dbReference>
<name>A0A3R9F9A1_9PSEU</name>
<keyword evidence="2" id="KW-0378">Hydrolase</keyword>
<dbReference type="PANTHER" id="PTHR43611">
    <property type="entry name" value="ALPHA-D-GLUCOSE 1-PHOSPHATE PHOSPHATASE"/>
    <property type="match status" value="1"/>
</dbReference>
<proteinExistence type="predicted"/>
<dbReference type="GO" id="GO:0016787">
    <property type="term" value="F:hydrolase activity"/>
    <property type="evidence" value="ECO:0007669"/>
    <property type="project" value="UniProtKB-KW"/>
</dbReference>
<accession>A0A3R9F9A1</accession>
<dbReference type="Pfam" id="PF00702">
    <property type="entry name" value="Hydrolase"/>
    <property type="match status" value="1"/>
</dbReference>
<dbReference type="SUPFAM" id="SSF56784">
    <property type="entry name" value="HAD-like"/>
    <property type="match status" value="1"/>
</dbReference>
<dbReference type="PANTHER" id="PTHR43611:SF3">
    <property type="entry name" value="FLAVIN MONONUCLEOTIDE HYDROLASE 1, CHLOROPLATIC"/>
    <property type="match status" value="1"/>
</dbReference>
<keyword evidence="3" id="KW-1185">Reference proteome</keyword>
<dbReference type="AlphaFoldDB" id="A0A3R9F9A1"/>
<dbReference type="SFLD" id="SFLDS00003">
    <property type="entry name" value="Haloacid_Dehalogenase"/>
    <property type="match status" value="1"/>
</dbReference>
<dbReference type="Proteomes" id="UP000267081">
    <property type="component" value="Unassembled WGS sequence"/>
</dbReference>
<protein>
    <submittedName>
        <fullName evidence="2">HAD family hydrolase</fullName>
    </submittedName>
</protein>
<dbReference type="PRINTS" id="PR00413">
    <property type="entry name" value="HADHALOGNASE"/>
</dbReference>
<dbReference type="InterPro" id="IPR023214">
    <property type="entry name" value="HAD_sf"/>
</dbReference>
<comment type="caution">
    <text evidence="2">The sequence shown here is derived from an EMBL/GenBank/DDBJ whole genome shotgun (WGS) entry which is preliminary data.</text>
</comment>
<evidence type="ECO:0000256" key="1">
    <source>
        <dbReference type="SAM" id="MobiDB-lite"/>
    </source>
</evidence>
<dbReference type="NCBIfam" id="TIGR01549">
    <property type="entry name" value="HAD-SF-IA-v1"/>
    <property type="match status" value="1"/>
</dbReference>
<dbReference type="SFLD" id="SFLDG01129">
    <property type="entry name" value="C1.5:_HAD__Beta-PGM__Phosphata"/>
    <property type="match status" value="1"/>
</dbReference>
<dbReference type="InterPro" id="IPR006439">
    <property type="entry name" value="HAD-SF_hydro_IA"/>
</dbReference>
<organism evidence="2 3">
    <name type="scientific">Amycolatopsis eburnea</name>
    <dbReference type="NCBI Taxonomy" id="2267691"/>
    <lineage>
        <taxon>Bacteria</taxon>
        <taxon>Bacillati</taxon>
        <taxon>Actinomycetota</taxon>
        <taxon>Actinomycetes</taxon>
        <taxon>Pseudonocardiales</taxon>
        <taxon>Pseudonocardiaceae</taxon>
        <taxon>Amycolatopsis</taxon>
    </lineage>
</organism>
<dbReference type="EMBL" id="RSEC01000039">
    <property type="protein sequence ID" value="RSD17846.1"/>
    <property type="molecule type" value="Genomic_DNA"/>
</dbReference>
<dbReference type="InterPro" id="IPR036412">
    <property type="entry name" value="HAD-like_sf"/>
</dbReference>
<sequence>MTPPGRSTLRAGGPSPTRRTSALRSTVGPPAADHELADRVRQFPPASAPIAEISLVAQGKSRERRISDAHTSPFSAMALAQVFGTVEDMAPSTSTPPARDRDAIDVVVFDAMGVLYSCADDVADLLVPYLRSHGCVLDGAEIAQLYRECSLGKMSSADFWAAAGTTGTSDEAYCLNHRLTEGAVALLAELEATSVRLACLSNDVSEWSKLLRERFGLGEYITDWFVSGDIGVRKPDPEAFATLCRRLDVVPDRVLLIDDREENVSAARDAGFQALRFGTPRLSTMDQLRKELRPW</sequence>
<reference evidence="2 3" key="1">
    <citation type="submission" date="2018-12" db="EMBL/GenBank/DDBJ databases">
        <title>Amycolatopsis eburnea sp. nov. actinomycete associate with arbuscular mycorrhiza fungal spore.</title>
        <authorList>
            <person name="Lumyong S."/>
            <person name="Chaiya L."/>
        </authorList>
    </citation>
    <scope>NUCLEOTIDE SEQUENCE [LARGE SCALE GENOMIC DNA]</scope>
    <source>
        <strain evidence="2 3">GLM-1</strain>
    </source>
</reference>
<evidence type="ECO:0000313" key="3">
    <source>
        <dbReference type="Proteomes" id="UP000267081"/>
    </source>
</evidence>
<feature type="region of interest" description="Disordered" evidence="1">
    <location>
        <begin position="1"/>
        <end position="32"/>
    </location>
</feature>
<evidence type="ECO:0000313" key="2">
    <source>
        <dbReference type="EMBL" id="RSD17846.1"/>
    </source>
</evidence>
<dbReference type="Gene3D" id="3.40.50.1000">
    <property type="entry name" value="HAD superfamily/HAD-like"/>
    <property type="match status" value="1"/>
</dbReference>